<organism evidence="1 2">
    <name type="scientific">Ataeniobius toweri</name>
    <dbReference type="NCBI Taxonomy" id="208326"/>
    <lineage>
        <taxon>Eukaryota</taxon>
        <taxon>Metazoa</taxon>
        <taxon>Chordata</taxon>
        <taxon>Craniata</taxon>
        <taxon>Vertebrata</taxon>
        <taxon>Euteleostomi</taxon>
        <taxon>Actinopterygii</taxon>
        <taxon>Neopterygii</taxon>
        <taxon>Teleostei</taxon>
        <taxon>Neoteleostei</taxon>
        <taxon>Acanthomorphata</taxon>
        <taxon>Ovalentaria</taxon>
        <taxon>Atherinomorphae</taxon>
        <taxon>Cyprinodontiformes</taxon>
        <taxon>Goodeidae</taxon>
        <taxon>Ataeniobius</taxon>
    </lineage>
</organism>
<name>A0ABU7BIL8_9TELE</name>
<reference evidence="1 2" key="1">
    <citation type="submission" date="2021-07" db="EMBL/GenBank/DDBJ databases">
        <authorList>
            <person name="Palmer J.M."/>
        </authorList>
    </citation>
    <scope>NUCLEOTIDE SEQUENCE [LARGE SCALE GENOMIC DNA]</scope>
    <source>
        <strain evidence="1 2">AT_MEX2019</strain>
        <tissue evidence="1">Muscle</tissue>
    </source>
</reference>
<keyword evidence="2" id="KW-1185">Reference proteome</keyword>
<dbReference type="Proteomes" id="UP001345963">
    <property type="component" value="Unassembled WGS sequence"/>
</dbReference>
<proteinExistence type="predicted"/>
<sequence>MLGLRSSLEIKLANNQALAIVFQLEYVFSAPIGRETMVSSKSCCRCRWSWAGRISCSGPSYSRSDEASD</sequence>
<evidence type="ECO:0000313" key="2">
    <source>
        <dbReference type="Proteomes" id="UP001345963"/>
    </source>
</evidence>
<evidence type="ECO:0000313" key="1">
    <source>
        <dbReference type="EMBL" id="MED6249415.1"/>
    </source>
</evidence>
<gene>
    <name evidence="1" type="ORF">ATANTOWER_013738</name>
</gene>
<comment type="caution">
    <text evidence="1">The sequence shown here is derived from an EMBL/GenBank/DDBJ whole genome shotgun (WGS) entry which is preliminary data.</text>
</comment>
<accession>A0ABU7BIL8</accession>
<dbReference type="EMBL" id="JAHUTI010052054">
    <property type="protein sequence ID" value="MED6249415.1"/>
    <property type="molecule type" value="Genomic_DNA"/>
</dbReference>
<protein>
    <submittedName>
        <fullName evidence="1">Uncharacterized protein</fullName>
    </submittedName>
</protein>